<dbReference type="EMBL" id="JAPWTJ010003248">
    <property type="protein sequence ID" value="KAJ8959912.1"/>
    <property type="molecule type" value="Genomic_DNA"/>
</dbReference>
<dbReference type="Pfam" id="PF18701">
    <property type="entry name" value="DUF5641"/>
    <property type="match status" value="1"/>
</dbReference>
<feature type="region of interest" description="Disordered" evidence="1">
    <location>
        <begin position="50"/>
        <end position="93"/>
    </location>
</feature>
<evidence type="ECO:0000313" key="4">
    <source>
        <dbReference type="Proteomes" id="UP001162164"/>
    </source>
</evidence>
<reference evidence="3" key="1">
    <citation type="journal article" date="2023" name="Insect Mol. Biol.">
        <title>Genome sequencing provides insights into the evolution of gene families encoding plant cell wall-degrading enzymes in longhorned beetles.</title>
        <authorList>
            <person name="Shin N.R."/>
            <person name="Okamura Y."/>
            <person name="Kirsch R."/>
            <person name="Pauchet Y."/>
        </authorList>
    </citation>
    <scope>NUCLEOTIDE SEQUENCE</scope>
    <source>
        <strain evidence="3">MMC_N1</strain>
    </source>
</reference>
<accession>A0ABQ9IRG0</accession>
<name>A0ABQ9IRG0_9CUCU</name>
<sequence>MGQTDVSPGDIVLIGSDHEKRLNWPLGRIIDLLPGKDDCTRLVRVTDSARHVTSARSETRSLGGTPNPEQHPMGTSAPLVSTPSWLPEEEGKQQKIVTAEIVRVRSE</sequence>
<evidence type="ECO:0000259" key="2">
    <source>
        <dbReference type="Pfam" id="PF18701"/>
    </source>
</evidence>
<dbReference type="Proteomes" id="UP001162164">
    <property type="component" value="Unassembled WGS sequence"/>
</dbReference>
<proteinExistence type="predicted"/>
<gene>
    <name evidence="3" type="ORF">NQ317_009293</name>
</gene>
<keyword evidence="4" id="KW-1185">Reference proteome</keyword>
<dbReference type="InterPro" id="IPR040676">
    <property type="entry name" value="DUF5641"/>
</dbReference>
<organism evidence="3 4">
    <name type="scientific">Molorchus minor</name>
    <dbReference type="NCBI Taxonomy" id="1323400"/>
    <lineage>
        <taxon>Eukaryota</taxon>
        <taxon>Metazoa</taxon>
        <taxon>Ecdysozoa</taxon>
        <taxon>Arthropoda</taxon>
        <taxon>Hexapoda</taxon>
        <taxon>Insecta</taxon>
        <taxon>Pterygota</taxon>
        <taxon>Neoptera</taxon>
        <taxon>Endopterygota</taxon>
        <taxon>Coleoptera</taxon>
        <taxon>Polyphaga</taxon>
        <taxon>Cucujiformia</taxon>
        <taxon>Chrysomeloidea</taxon>
        <taxon>Cerambycidae</taxon>
        <taxon>Lamiinae</taxon>
        <taxon>Monochamini</taxon>
        <taxon>Molorchus</taxon>
    </lineage>
</organism>
<feature type="domain" description="DUF5641" evidence="2">
    <location>
        <begin position="3"/>
        <end position="51"/>
    </location>
</feature>
<feature type="compositionally biased region" description="Polar residues" evidence="1">
    <location>
        <begin position="54"/>
        <end position="68"/>
    </location>
</feature>
<evidence type="ECO:0000256" key="1">
    <source>
        <dbReference type="SAM" id="MobiDB-lite"/>
    </source>
</evidence>
<protein>
    <recommendedName>
        <fullName evidence="2">DUF5641 domain-containing protein</fullName>
    </recommendedName>
</protein>
<comment type="caution">
    <text evidence="3">The sequence shown here is derived from an EMBL/GenBank/DDBJ whole genome shotgun (WGS) entry which is preliminary data.</text>
</comment>
<evidence type="ECO:0000313" key="3">
    <source>
        <dbReference type="EMBL" id="KAJ8959912.1"/>
    </source>
</evidence>